<feature type="region of interest" description="Disordered" evidence="1">
    <location>
        <begin position="221"/>
        <end position="514"/>
    </location>
</feature>
<keyword evidence="3" id="KW-1185">Reference proteome</keyword>
<protein>
    <recommendedName>
        <fullName evidence="4">RNA polymerase II transcription factor SIII subunit A</fullName>
    </recommendedName>
</protein>
<feature type="compositionally biased region" description="Low complexity" evidence="1">
    <location>
        <begin position="344"/>
        <end position="356"/>
    </location>
</feature>
<dbReference type="PANTHER" id="PTHR15141">
    <property type="entry name" value="TRANSCRIPTION ELONGATION FACTOR B POLYPEPTIDE 3"/>
    <property type="match status" value="1"/>
</dbReference>
<feature type="compositionally biased region" description="Polar residues" evidence="1">
    <location>
        <begin position="299"/>
        <end position="323"/>
    </location>
</feature>
<dbReference type="PANTHER" id="PTHR15141:SF76">
    <property type="entry name" value="TRANSCRIPTION ELONGATION FACTOR B POLYPEPTIDE 3"/>
    <property type="match status" value="1"/>
</dbReference>
<feature type="compositionally biased region" description="Polar residues" evidence="1">
    <location>
        <begin position="280"/>
        <end position="291"/>
    </location>
</feature>
<evidence type="ECO:0000313" key="2">
    <source>
        <dbReference type="EMBL" id="KAL1878640.1"/>
    </source>
</evidence>
<reference evidence="2 3" key="1">
    <citation type="journal article" date="2024" name="IMA Fungus">
        <title>IMA Genome - F19 : A genome assembly and annotation guide to empower mycologists, including annotated draft genome sequences of Ceratocystis pirilliformis, Diaporthe australafricana, Fusarium ophioides, Paecilomyces lecythidis, and Sporothrix stenoceras.</title>
        <authorList>
            <person name="Aylward J."/>
            <person name="Wilson A.M."/>
            <person name="Visagie C.M."/>
            <person name="Spraker J."/>
            <person name="Barnes I."/>
            <person name="Buitendag C."/>
            <person name="Ceriani C."/>
            <person name="Del Mar Angel L."/>
            <person name="du Plessis D."/>
            <person name="Fuchs T."/>
            <person name="Gasser K."/>
            <person name="Kramer D."/>
            <person name="Li W."/>
            <person name="Munsamy K."/>
            <person name="Piso A."/>
            <person name="Price J.L."/>
            <person name="Sonnekus B."/>
            <person name="Thomas C."/>
            <person name="van der Nest A."/>
            <person name="van Dijk A."/>
            <person name="van Heerden A."/>
            <person name="van Vuuren N."/>
            <person name="Yilmaz N."/>
            <person name="Duong T.A."/>
            <person name="van der Merwe N.A."/>
            <person name="Wingfield M.J."/>
            <person name="Wingfield B.D."/>
        </authorList>
    </citation>
    <scope>NUCLEOTIDE SEQUENCE [LARGE SCALE GENOMIC DNA]</scope>
    <source>
        <strain evidence="2 3">CMW 18300</strain>
    </source>
</reference>
<sequence>MPVPTLAGLCRRTIWANIDELSYVSTLPYWKVRDILKQVKTASQLAVIEEYSPQIVGEDAELWEAFCKRDFRVPMKRKDYQPENPRSWRQVYERYAEEEREAEALALEQLGATYAGLNKMKLANKTAIGDPRHLPKAPTNAAFGKSRGKGPGPGSATLSFGGGGRTTNAVRKAKKEALEVAARKRLSVPKTMRQSANLAKVTTAPESMKAEFRIKAQPKFIAPTAPAVPKRSREMDDERGQMESRLLAAKRPKVQPKLMSDEDLRPSSSKLTKGVKLGATSASEPRPSSTPKKPRGLFSRTQNTSQQQNKVTIKTVGKPTSNAVPEKPRDALKSKASLPGSVATTHSSSSTGKSGSAPVERPSRPGTSRINAVARRGDEMSSVSRVSSPACEDFKLSKMAPRRASRSPSNASSIFGSPEPDVPATRGRRSSFRSNSSRSSSPLAAPPTKPARRARTPPTAATVHEGSPSSPPRRKLDEAAVGGASAAAASVEGGTAAQPPVKKKKVDIFMRRKR</sequence>
<dbReference type="InterPro" id="IPR010684">
    <property type="entry name" value="RNA_pol_II_trans_fac_SIII_A"/>
</dbReference>
<feature type="region of interest" description="Disordered" evidence="1">
    <location>
        <begin position="129"/>
        <end position="172"/>
    </location>
</feature>
<dbReference type="InterPro" id="IPR051870">
    <property type="entry name" value="Elongin-A_domain"/>
</dbReference>
<feature type="compositionally biased region" description="Basic and acidic residues" evidence="1">
    <location>
        <begin position="231"/>
        <end position="242"/>
    </location>
</feature>
<feature type="compositionally biased region" description="Low complexity" evidence="1">
    <location>
        <begin position="432"/>
        <end position="443"/>
    </location>
</feature>
<dbReference type="Gene3D" id="6.10.250.3180">
    <property type="match status" value="1"/>
</dbReference>
<proteinExistence type="predicted"/>
<dbReference type="EMBL" id="JAWRVE010000011">
    <property type="protein sequence ID" value="KAL1878640.1"/>
    <property type="molecule type" value="Genomic_DNA"/>
</dbReference>
<evidence type="ECO:0000313" key="3">
    <source>
        <dbReference type="Proteomes" id="UP001583177"/>
    </source>
</evidence>
<gene>
    <name evidence="2" type="ORF">Daus18300_001915</name>
</gene>
<dbReference type="Proteomes" id="UP001583177">
    <property type="component" value="Unassembled WGS sequence"/>
</dbReference>
<accession>A0ABR3XSG3</accession>
<name>A0ABR3XSG3_9PEZI</name>
<organism evidence="2 3">
    <name type="scientific">Diaporthe australafricana</name>
    <dbReference type="NCBI Taxonomy" id="127596"/>
    <lineage>
        <taxon>Eukaryota</taxon>
        <taxon>Fungi</taxon>
        <taxon>Dikarya</taxon>
        <taxon>Ascomycota</taxon>
        <taxon>Pezizomycotina</taxon>
        <taxon>Sordariomycetes</taxon>
        <taxon>Sordariomycetidae</taxon>
        <taxon>Diaporthales</taxon>
        <taxon>Diaporthaceae</taxon>
        <taxon>Diaporthe</taxon>
    </lineage>
</organism>
<evidence type="ECO:0000256" key="1">
    <source>
        <dbReference type="SAM" id="MobiDB-lite"/>
    </source>
</evidence>
<comment type="caution">
    <text evidence="2">The sequence shown here is derived from an EMBL/GenBank/DDBJ whole genome shotgun (WGS) entry which is preliminary data.</text>
</comment>
<evidence type="ECO:0008006" key="4">
    <source>
        <dbReference type="Google" id="ProtNLM"/>
    </source>
</evidence>
<dbReference type="Pfam" id="PF06881">
    <property type="entry name" value="Elongin_A"/>
    <property type="match status" value="1"/>
</dbReference>
<feature type="compositionally biased region" description="Low complexity" evidence="1">
    <location>
        <begin position="479"/>
        <end position="497"/>
    </location>
</feature>